<dbReference type="Proteomes" id="UP001454036">
    <property type="component" value="Unassembled WGS sequence"/>
</dbReference>
<evidence type="ECO:0000313" key="2">
    <source>
        <dbReference type="Proteomes" id="UP001454036"/>
    </source>
</evidence>
<name>A0AAV3S3P7_LITER</name>
<keyword evidence="2" id="KW-1185">Reference proteome</keyword>
<protein>
    <submittedName>
        <fullName evidence="1">Uncharacterized protein</fullName>
    </submittedName>
</protein>
<proteinExistence type="predicted"/>
<comment type="caution">
    <text evidence="1">The sequence shown here is derived from an EMBL/GenBank/DDBJ whole genome shotgun (WGS) entry which is preliminary data.</text>
</comment>
<organism evidence="1 2">
    <name type="scientific">Lithospermum erythrorhizon</name>
    <name type="common">Purple gromwell</name>
    <name type="synonym">Lithospermum officinale var. erythrorhizon</name>
    <dbReference type="NCBI Taxonomy" id="34254"/>
    <lineage>
        <taxon>Eukaryota</taxon>
        <taxon>Viridiplantae</taxon>
        <taxon>Streptophyta</taxon>
        <taxon>Embryophyta</taxon>
        <taxon>Tracheophyta</taxon>
        <taxon>Spermatophyta</taxon>
        <taxon>Magnoliopsida</taxon>
        <taxon>eudicotyledons</taxon>
        <taxon>Gunneridae</taxon>
        <taxon>Pentapetalae</taxon>
        <taxon>asterids</taxon>
        <taxon>lamiids</taxon>
        <taxon>Boraginales</taxon>
        <taxon>Boraginaceae</taxon>
        <taxon>Boraginoideae</taxon>
        <taxon>Lithospermeae</taxon>
        <taxon>Lithospermum</taxon>
    </lineage>
</organism>
<dbReference type="AlphaFoldDB" id="A0AAV3S3P7"/>
<dbReference type="EMBL" id="BAABME010014397">
    <property type="protein sequence ID" value="GAA0187141.1"/>
    <property type="molecule type" value="Genomic_DNA"/>
</dbReference>
<evidence type="ECO:0000313" key="1">
    <source>
        <dbReference type="EMBL" id="GAA0187141.1"/>
    </source>
</evidence>
<sequence>MLIEFFSINATDSEAKHLKLLYRDFPKYYVWDSQMQTWTKIKRNDSDIEKPMEEASTYRMPSELRRLFATLLHYCKPSNPRKMFETYYEHMLEDFRKTQSELNMSEEQILHKVLQGINDTLESLGKYINEYHLVPFKYITSNSERFTRDSL</sequence>
<gene>
    <name evidence="1" type="ORF">LIER_34429</name>
</gene>
<reference evidence="1 2" key="1">
    <citation type="submission" date="2024-01" db="EMBL/GenBank/DDBJ databases">
        <title>The complete chloroplast genome sequence of Lithospermum erythrorhizon: insights into the phylogenetic relationship among Boraginaceae species and the maternal lineages of purple gromwells.</title>
        <authorList>
            <person name="Okada T."/>
            <person name="Watanabe K."/>
        </authorList>
    </citation>
    <scope>NUCLEOTIDE SEQUENCE [LARGE SCALE GENOMIC DNA]</scope>
</reference>
<accession>A0AAV3S3P7</accession>